<comment type="caution">
    <text evidence="5">The sequence shown here is derived from an EMBL/GenBank/DDBJ whole genome shotgun (WGS) entry which is preliminary data.</text>
</comment>
<dbReference type="Pfam" id="PF01323">
    <property type="entry name" value="DSBA"/>
    <property type="match status" value="1"/>
</dbReference>
<dbReference type="GO" id="GO:0043709">
    <property type="term" value="P:cell adhesion involved in single-species biofilm formation"/>
    <property type="evidence" value="ECO:0007669"/>
    <property type="project" value="TreeGrafter"/>
</dbReference>
<comment type="cofactor">
    <cofactor evidence="1">
        <name>Mg(2+)</name>
        <dbReference type="ChEBI" id="CHEBI:18420"/>
    </cofactor>
</comment>
<dbReference type="Gene3D" id="3.30.70.270">
    <property type="match status" value="1"/>
</dbReference>
<dbReference type="EMBL" id="SACQ01000002">
    <property type="protein sequence ID" value="RVU31797.1"/>
    <property type="molecule type" value="Genomic_DNA"/>
</dbReference>
<dbReference type="Gene3D" id="3.40.30.10">
    <property type="entry name" value="Glutaredoxin"/>
    <property type="match status" value="1"/>
</dbReference>
<gene>
    <name evidence="5" type="ORF">EOE65_07410</name>
</gene>
<sequence>MLQYIVYADLNCPYSYALHERLYALNLLDQVEYRLVEHAQDIGLQGNSPDLLAELASDVFSVRSYASDISIALPPERPDSRFANLCVIAAGLIDPEKAQLFRRLFYKALWVDGLDIASPAVIFDCLEAAGLPTELSVDFECEEILDTWQDAWESSHVGSRVPVILASDGRKLLGLATNEEITAFFAGESTDVEYDSGKACKYAQHHTIAVFAPEGISTVWQTIDALRASYNILLPATFADLKQLLESAEQTPDLILVAAGDGWLQNLLYCQRMVQQFNHAFIPIAIAGAESDDQQEVTAYSHGVSDYLVQDRAPAVLKARIRMMLDLKRSRDVLERSARIDGLTGVNNRREFEKQLEMEWRRCARTRQPLSLIMVDVDHFKAFNDRYGHLAGDSCLRRVASAMQNSVNRSHDAIFRYGGEEFAVLLPDTDKAGALNVAQAIRDQILALGIPHDRSSAGLVVTASQGLETLVPSAENSPHQLVEHADTALYKAKKRSRNCVVAA</sequence>
<dbReference type="Proteomes" id="UP000282818">
    <property type="component" value="Unassembled WGS sequence"/>
</dbReference>
<dbReference type="InterPro" id="IPR001853">
    <property type="entry name" value="DSBA-like_thioredoxin_dom"/>
</dbReference>
<reference evidence="5 6" key="1">
    <citation type="submission" date="2019-01" db="EMBL/GenBank/DDBJ databases">
        <authorList>
            <person name="Chen W.-M."/>
        </authorList>
    </citation>
    <scope>NUCLEOTIDE SEQUENCE [LARGE SCALE GENOMIC DNA]</scope>
    <source>
        <strain evidence="5 6">HPM-16</strain>
    </source>
</reference>
<dbReference type="SUPFAM" id="SSF55073">
    <property type="entry name" value="Nucleotide cyclase"/>
    <property type="match status" value="1"/>
</dbReference>
<organism evidence="5 6">
    <name type="scientific">Neptunomonas marina</name>
    <dbReference type="NCBI Taxonomy" id="1815562"/>
    <lineage>
        <taxon>Bacteria</taxon>
        <taxon>Pseudomonadati</taxon>
        <taxon>Pseudomonadota</taxon>
        <taxon>Gammaproteobacteria</taxon>
        <taxon>Oceanospirillales</taxon>
        <taxon>Oceanospirillaceae</taxon>
        <taxon>Neptunomonas</taxon>
    </lineage>
</organism>
<dbReference type="NCBIfam" id="TIGR00254">
    <property type="entry name" value="GGDEF"/>
    <property type="match status" value="1"/>
</dbReference>
<comment type="catalytic activity">
    <reaction evidence="3">
        <text>2 GTP = 3',3'-c-di-GMP + 2 diphosphate</text>
        <dbReference type="Rhea" id="RHEA:24898"/>
        <dbReference type="ChEBI" id="CHEBI:33019"/>
        <dbReference type="ChEBI" id="CHEBI:37565"/>
        <dbReference type="ChEBI" id="CHEBI:58805"/>
        <dbReference type="EC" id="2.7.7.65"/>
    </reaction>
</comment>
<keyword evidence="6" id="KW-1185">Reference proteome</keyword>
<dbReference type="FunFam" id="3.30.70.270:FF:000001">
    <property type="entry name" value="Diguanylate cyclase domain protein"/>
    <property type="match status" value="1"/>
</dbReference>
<dbReference type="PROSITE" id="PS50887">
    <property type="entry name" value="GGDEF"/>
    <property type="match status" value="1"/>
</dbReference>
<dbReference type="InterPro" id="IPR029787">
    <property type="entry name" value="Nucleotide_cyclase"/>
</dbReference>
<evidence type="ECO:0000256" key="2">
    <source>
        <dbReference type="ARBA" id="ARBA00012528"/>
    </source>
</evidence>
<dbReference type="InterPro" id="IPR043128">
    <property type="entry name" value="Rev_trsase/Diguanyl_cyclase"/>
</dbReference>
<evidence type="ECO:0000259" key="4">
    <source>
        <dbReference type="PROSITE" id="PS50887"/>
    </source>
</evidence>
<dbReference type="Pfam" id="PF00990">
    <property type="entry name" value="GGDEF"/>
    <property type="match status" value="1"/>
</dbReference>
<accession>A0A437QBB8</accession>
<dbReference type="InterPro" id="IPR050469">
    <property type="entry name" value="Diguanylate_Cyclase"/>
</dbReference>
<dbReference type="Gene3D" id="3.40.50.2300">
    <property type="match status" value="1"/>
</dbReference>
<dbReference type="GO" id="GO:0052621">
    <property type="term" value="F:diguanylate cyclase activity"/>
    <property type="evidence" value="ECO:0007669"/>
    <property type="project" value="UniProtKB-EC"/>
</dbReference>
<dbReference type="PANTHER" id="PTHR45138">
    <property type="entry name" value="REGULATORY COMPONENTS OF SENSORY TRANSDUCTION SYSTEM"/>
    <property type="match status" value="1"/>
</dbReference>
<dbReference type="CDD" id="cd01949">
    <property type="entry name" value="GGDEF"/>
    <property type="match status" value="1"/>
</dbReference>
<dbReference type="SUPFAM" id="SSF52833">
    <property type="entry name" value="Thioredoxin-like"/>
    <property type="match status" value="1"/>
</dbReference>
<dbReference type="InterPro" id="IPR000160">
    <property type="entry name" value="GGDEF_dom"/>
</dbReference>
<protein>
    <recommendedName>
        <fullName evidence="2">diguanylate cyclase</fullName>
        <ecNumber evidence="2">2.7.7.65</ecNumber>
    </recommendedName>
</protein>
<name>A0A437QBB8_9GAMM</name>
<dbReference type="InterPro" id="IPR011006">
    <property type="entry name" value="CheY-like_superfamily"/>
</dbReference>
<dbReference type="PANTHER" id="PTHR45138:SF9">
    <property type="entry name" value="DIGUANYLATE CYCLASE DGCM-RELATED"/>
    <property type="match status" value="1"/>
</dbReference>
<dbReference type="SMART" id="SM00267">
    <property type="entry name" value="GGDEF"/>
    <property type="match status" value="1"/>
</dbReference>
<dbReference type="InterPro" id="IPR036249">
    <property type="entry name" value="Thioredoxin-like_sf"/>
</dbReference>
<dbReference type="GO" id="GO:0005886">
    <property type="term" value="C:plasma membrane"/>
    <property type="evidence" value="ECO:0007669"/>
    <property type="project" value="TreeGrafter"/>
</dbReference>
<dbReference type="EC" id="2.7.7.65" evidence="2"/>
<evidence type="ECO:0000313" key="5">
    <source>
        <dbReference type="EMBL" id="RVU31797.1"/>
    </source>
</evidence>
<evidence type="ECO:0000313" key="6">
    <source>
        <dbReference type="Proteomes" id="UP000282818"/>
    </source>
</evidence>
<evidence type="ECO:0000256" key="1">
    <source>
        <dbReference type="ARBA" id="ARBA00001946"/>
    </source>
</evidence>
<feature type="domain" description="GGDEF" evidence="4">
    <location>
        <begin position="368"/>
        <end position="503"/>
    </location>
</feature>
<dbReference type="AlphaFoldDB" id="A0A437QBB8"/>
<dbReference type="RefSeq" id="WP_127693656.1">
    <property type="nucleotide sequence ID" value="NZ_SACQ01000002.1"/>
</dbReference>
<dbReference type="GO" id="GO:1902201">
    <property type="term" value="P:negative regulation of bacterial-type flagellum-dependent cell motility"/>
    <property type="evidence" value="ECO:0007669"/>
    <property type="project" value="TreeGrafter"/>
</dbReference>
<dbReference type="SUPFAM" id="SSF52172">
    <property type="entry name" value="CheY-like"/>
    <property type="match status" value="1"/>
</dbReference>
<dbReference type="GO" id="GO:0016491">
    <property type="term" value="F:oxidoreductase activity"/>
    <property type="evidence" value="ECO:0007669"/>
    <property type="project" value="InterPro"/>
</dbReference>
<proteinExistence type="predicted"/>
<evidence type="ECO:0000256" key="3">
    <source>
        <dbReference type="ARBA" id="ARBA00034247"/>
    </source>
</evidence>